<sequence length="272" mass="29997">MSEHKEHNMLDSKKFIVAVSVVAIVFVCGIWLGFALNDNKIATERKLSINQEVEVRSKAEPDTFKAKIRIQGSNALRALSKLNDEQSESLVQTFNAVSRLIKANKEICSGGSYGYSPEVYYERNRRKVGFSAYQEIVCSFGSEQKSAYEKLLKAVGVEVGRNALLTLPILPIQAIITPEQIDKSTQEMRTELLKKAQGVAKQYSKALKQNCNIEDISFQEVGNTKPQARNGVMAMSAETPSSKVAPNGVSLPTTKEEDLVLSANFIIGCMAK</sequence>
<protein>
    <recommendedName>
        <fullName evidence="4">SIMPL domain-containing protein</fullName>
    </recommendedName>
</protein>
<keyword evidence="1" id="KW-0472">Membrane</keyword>
<keyword evidence="3" id="KW-1185">Reference proteome</keyword>
<evidence type="ECO:0008006" key="4">
    <source>
        <dbReference type="Google" id="ProtNLM"/>
    </source>
</evidence>
<evidence type="ECO:0000256" key="1">
    <source>
        <dbReference type="SAM" id="Phobius"/>
    </source>
</evidence>
<accession>V8CAE7</accession>
<dbReference type="HOGENOM" id="CLU_1022206_0_0_7"/>
<keyword evidence="1" id="KW-1133">Transmembrane helix</keyword>
<organism evidence="2 3">
    <name type="scientific">Helicobacter macacae MIT 99-5501</name>
    <dbReference type="NCBI Taxonomy" id="1357400"/>
    <lineage>
        <taxon>Bacteria</taxon>
        <taxon>Pseudomonadati</taxon>
        <taxon>Campylobacterota</taxon>
        <taxon>Epsilonproteobacteria</taxon>
        <taxon>Campylobacterales</taxon>
        <taxon>Helicobacteraceae</taxon>
        <taxon>Helicobacter</taxon>
    </lineage>
</organism>
<name>V8CAE7_9HELI</name>
<evidence type="ECO:0000313" key="2">
    <source>
        <dbReference type="EMBL" id="ETD24057.1"/>
    </source>
</evidence>
<gene>
    <name evidence="2" type="ORF">HMPREF2086_00804</name>
</gene>
<feature type="transmembrane region" description="Helical" evidence="1">
    <location>
        <begin position="15"/>
        <end position="36"/>
    </location>
</feature>
<evidence type="ECO:0000313" key="3">
    <source>
        <dbReference type="Proteomes" id="UP000018731"/>
    </source>
</evidence>
<dbReference type="Pfam" id="PF04402">
    <property type="entry name" value="SIMPL"/>
    <property type="match status" value="1"/>
</dbReference>
<dbReference type="AlphaFoldDB" id="V8CAE7"/>
<dbReference type="InterPro" id="IPR007497">
    <property type="entry name" value="SIMPL/DUF541"/>
</dbReference>
<dbReference type="Proteomes" id="UP000018731">
    <property type="component" value="Unassembled WGS sequence"/>
</dbReference>
<proteinExistence type="predicted"/>
<keyword evidence="1" id="KW-0812">Transmembrane</keyword>
<dbReference type="EMBL" id="AZJI01000004">
    <property type="protein sequence ID" value="ETD24057.1"/>
    <property type="molecule type" value="Genomic_DNA"/>
</dbReference>
<comment type="caution">
    <text evidence="2">The sequence shown here is derived from an EMBL/GenBank/DDBJ whole genome shotgun (WGS) entry which is preliminary data.</text>
</comment>
<reference evidence="2 3" key="1">
    <citation type="journal article" date="2014" name="Genome Announc.">
        <title>Draft genome sequences of six enterohepatic helicobacter species isolated from humans and one from rhesus macaques.</title>
        <authorList>
            <person name="Shen Z."/>
            <person name="Sheh A."/>
            <person name="Young S.K."/>
            <person name="Abouelliel A."/>
            <person name="Ward D.V."/>
            <person name="Earl A.M."/>
            <person name="Fox J.G."/>
        </authorList>
    </citation>
    <scope>NUCLEOTIDE SEQUENCE [LARGE SCALE GENOMIC DNA]</scope>
    <source>
        <strain evidence="2 3">MIT 99-5501</strain>
    </source>
</reference>
<dbReference type="PATRIC" id="fig|1357400.3.peg.1107"/>